<reference evidence="5" key="1">
    <citation type="journal article" date="2019" name="Int. J. Syst. Evol. Microbiol.">
        <title>The Global Catalogue of Microorganisms (GCM) 10K type strain sequencing project: providing services to taxonomists for standard genome sequencing and annotation.</title>
        <authorList>
            <consortium name="The Broad Institute Genomics Platform"/>
            <consortium name="The Broad Institute Genome Sequencing Center for Infectious Disease"/>
            <person name="Wu L."/>
            <person name="Ma J."/>
        </authorList>
    </citation>
    <scope>NUCLEOTIDE SEQUENCE [LARGE SCALE GENOMIC DNA]</scope>
    <source>
        <strain evidence="5">JCM 17224</strain>
    </source>
</reference>
<dbReference type="Proteomes" id="UP001500567">
    <property type="component" value="Unassembled WGS sequence"/>
</dbReference>
<evidence type="ECO:0000256" key="1">
    <source>
        <dbReference type="ARBA" id="ARBA00008791"/>
    </source>
</evidence>
<feature type="domain" description="UspA" evidence="3">
    <location>
        <begin position="1"/>
        <end position="157"/>
    </location>
</feature>
<proteinExistence type="inferred from homology"/>
<dbReference type="PANTHER" id="PTHR46268">
    <property type="entry name" value="STRESS RESPONSE PROTEIN NHAX"/>
    <property type="match status" value="1"/>
</dbReference>
<dbReference type="InterPro" id="IPR014729">
    <property type="entry name" value="Rossmann-like_a/b/a_fold"/>
</dbReference>
<sequence length="290" mass="31570">MKNLLVPTDFSAESHHAFAVALQLARRMGSRVTLLHVVEVPETAPVSAPPGGSAGGTGLPHSDGGMDDVLMLQLLHETRRRMHELVSEARRTAPTVPVRDLVLTARTDSAILQAIEEQHIDLVVIGAQIHPGREGLFEGSHTEQLVRLAPCPVLTVKYAVADFAPRRILFASDFTAEADQAVRGLRQVQALFPEAELHLLQVIEEEARSAAVRAQIAAFAQRHGLQHPRPAVFIDSSPSEGIPRYARQVQANLLVIPTHGRTGLRRFLQTSIAESVATHAFPPVLTFKLA</sequence>
<evidence type="ECO:0000313" key="5">
    <source>
        <dbReference type="Proteomes" id="UP001500567"/>
    </source>
</evidence>
<dbReference type="CDD" id="cd00293">
    <property type="entry name" value="USP-like"/>
    <property type="match status" value="2"/>
</dbReference>
<dbReference type="SUPFAM" id="SSF52402">
    <property type="entry name" value="Adenine nucleotide alpha hydrolases-like"/>
    <property type="match status" value="2"/>
</dbReference>
<evidence type="ECO:0000313" key="4">
    <source>
        <dbReference type="EMBL" id="GAA4011905.1"/>
    </source>
</evidence>
<dbReference type="Pfam" id="PF00582">
    <property type="entry name" value="Usp"/>
    <property type="match status" value="2"/>
</dbReference>
<accession>A0ABP7SHY5</accession>
<protein>
    <submittedName>
        <fullName evidence="4">Universal stress protein</fullName>
    </submittedName>
</protein>
<dbReference type="PRINTS" id="PR01438">
    <property type="entry name" value="UNVRSLSTRESS"/>
</dbReference>
<gene>
    <name evidence="4" type="ORF">GCM10022408_25540</name>
</gene>
<dbReference type="Gene3D" id="3.40.50.620">
    <property type="entry name" value="HUPs"/>
    <property type="match status" value="2"/>
</dbReference>
<dbReference type="PANTHER" id="PTHR46268:SF6">
    <property type="entry name" value="UNIVERSAL STRESS PROTEIN UP12"/>
    <property type="match status" value="1"/>
</dbReference>
<dbReference type="InterPro" id="IPR006015">
    <property type="entry name" value="Universal_stress_UspA"/>
</dbReference>
<comment type="similarity">
    <text evidence="1">Belongs to the universal stress protein A family.</text>
</comment>
<organism evidence="4 5">
    <name type="scientific">Hymenobacter fastidiosus</name>
    <dbReference type="NCBI Taxonomy" id="486264"/>
    <lineage>
        <taxon>Bacteria</taxon>
        <taxon>Pseudomonadati</taxon>
        <taxon>Bacteroidota</taxon>
        <taxon>Cytophagia</taxon>
        <taxon>Cytophagales</taxon>
        <taxon>Hymenobacteraceae</taxon>
        <taxon>Hymenobacter</taxon>
    </lineage>
</organism>
<keyword evidence="5" id="KW-1185">Reference proteome</keyword>
<dbReference type="InterPro" id="IPR006016">
    <property type="entry name" value="UspA"/>
</dbReference>
<evidence type="ECO:0000259" key="3">
    <source>
        <dbReference type="Pfam" id="PF00582"/>
    </source>
</evidence>
<evidence type="ECO:0000256" key="2">
    <source>
        <dbReference type="SAM" id="MobiDB-lite"/>
    </source>
</evidence>
<dbReference type="RefSeq" id="WP_345073505.1">
    <property type="nucleotide sequence ID" value="NZ_BAABDJ010000030.1"/>
</dbReference>
<comment type="caution">
    <text evidence="4">The sequence shown here is derived from an EMBL/GenBank/DDBJ whole genome shotgun (WGS) entry which is preliminary data.</text>
</comment>
<name>A0ABP7SHY5_9BACT</name>
<feature type="region of interest" description="Disordered" evidence="2">
    <location>
        <begin position="43"/>
        <end position="62"/>
    </location>
</feature>
<dbReference type="EMBL" id="BAABDJ010000030">
    <property type="protein sequence ID" value="GAA4011905.1"/>
    <property type="molecule type" value="Genomic_DNA"/>
</dbReference>
<feature type="domain" description="UspA" evidence="3">
    <location>
        <begin position="166"/>
        <end position="287"/>
    </location>
</feature>